<dbReference type="KEGG" id="src:M271_23410"/>
<name>A0A0A0N9S4_STRRN</name>
<dbReference type="STRING" id="1343740.M271_23410"/>
<protein>
    <submittedName>
        <fullName evidence="2">Uncharacterized protein</fullName>
    </submittedName>
</protein>
<feature type="region of interest" description="Disordered" evidence="1">
    <location>
        <begin position="117"/>
        <end position="143"/>
    </location>
</feature>
<proteinExistence type="predicted"/>
<accession>A0A0A0N9S4</accession>
<dbReference type="HOGENOM" id="CLU_1767044_0_0_11"/>
<feature type="compositionally biased region" description="Pro residues" evidence="1">
    <location>
        <begin position="127"/>
        <end position="137"/>
    </location>
</feature>
<dbReference type="RefSeq" id="WP_020869632.1">
    <property type="nucleotide sequence ID" value="NC_022785.1"/>
</dbReference>
<sequence length="143" mass="15908">MGAIVRSETYYRRPPTCTQAKWDAATWPERALIYLEYVLRMRIPRPEGDNGLTAWARIDSGRWLAECPTCSSAQIVTPTDPRMTCCRDFTGWTTLAMPADPDAVEAPLLGLPTREQFWWADDDPANPNQPPADPGPTDPGGES</sequence>
<dbReference type="Proteomes" id="UP000281594">
    <property type="component" value="Unassembled WGS sequence"/>
</dbReference>
<evidence type="ECO:0000256" key="1">
    <source>
        <dbReference type="SAM" id="MobiDB-lite"/>
    </source>
</evidence>
<organism evidence="2 3">
    <name type="scientific">Streptomyces rapamycinicus (strain ATCC 29253 / DSM 41530 / NRRL 5491 / AYB-994)</name>
    <name type="common">Streptomyces hygroscopicus (strain ATCC 29253)</name>
    <dbReference type="NCBI Taxonomy" id="1343740"/>
    <lineage>
        <taxon>Bacteria</taxon>
        <taxon>Bacillati</taxon>
        <taxon>Actinomycetota</taxon>
        <taxon>Actinomycetes</taxon>
        <taxon>Kitasatosporales</taxon>
        <taxon>Streptomycetaceae</taxon>
        <taxon>Streptomyces</taxon>
        <taxon>Streptomyces violaceusniger group</taxon>
    </lineage>
</organism>
<comment type="caution">
    <text evidence="2">The sequence shown here is derived from an EMBL/GenBank/DDBJ whole genome shotgun (WGS) entry which is preliminary data.</text>
</comment>
<dbReference type="AlphaFoldDB" id="A0A0A0N9S4"/>
<dbReference type="eggNOG" id="ENOG5031V39">
    <property type="taxonomic scope" value="Bacteria"/>
</dbReference>
<gene>
    <name evidence="2" type="ORF">D3C57_120120</name>
</gene>
<reference evidence="2 3" key="1">
    <citation type="journal article" date="2018" name="J. Biol. Chem.">
        <title>Discovery of the actinoplanic acid pathway in Streptomyces rapamycinicus reveals a genetically conserved synergism with rapamycin.</title>
        <authorList>
            <person name="Mrak P."/>
            <person name="Krastel P."/>
            <person name="Pivk Lukancic P."/>
            <person name="Tao J."/>
            <person name="Pistorius D."/>
            <person name="Moore C.M."/>
        </authorList>
    </citation>
    <scope>NUCLEOTIDE SEQUENCE [LARGE SCALE GENOMIC DNA]</scope>
    <source>
        <strain evidence="2 3">NRRL 5491</strain>
    </source>
</reference>
<dbReference type="EMBL" id="QYCY01000001">
    <property type="protein sequence ID" value="RLV80727.1"/>
    <property type="molecule type" value="Genomic_DNA"/>
</dbReference>
<evidence type="ECO:0000313" key="3">
    <source>
        <dbReference type="Proteomes" id="UP000281594"/>
    </source>
</evidence>
<evidence type="ECO:0000313" key="2">
    <source>
        <dbReference type="EMBL" id="RLV80727.1"/>
    </source>
</evidence>